<evidence type="ECO:0000256" key="2">
    <source>
        <dbReference type="ARBA" id="ARBA00002368"/>
    </source>
</evidence>
<comment type="cofactor">
    <cofactor evidence="1">
        <name>Zn(2+)</name>
        <dbReference type="ChEBI" id="CHEBI:29105"/>
    </cofactor>
</comment>
<dbReference type="EC" id="3.5.2.3" evidence="7"/>
<dbReference type="Gene3D" id="2.30.40.10">
    <property type="entry name" value="Urease, subunit C, domain 1"/>
    <property type="match status" value="1"/>
</dbReference>
<dbReference type="CDD" id="cd01318">
    <property type="entry name" value="DHOase_IIb"/>
    <property type="match status" value="1"/>
</dbReference>
<dbReference type="GO" id="GO:0004038">
    <property type="term" value="F:allantoinase activity"/>
    <property type="evidence" value="ECO:0007669"/>
    <property type="project" value="TreeGrafter"/>
</dbReference>
<keyword evidence="4" id="KW-0479">Metal-binding</keyword>
<accession>A0A095ZFK2</accession>
<comment type="similarity">
    <text evidence="3">Belongs to the metallo-dependent hydrolases superfamily. DHOase family. Class I DHOase subfamily.</text>
</comment>
<dbReference type="InterPro" id="IPR011059">
    <property type="entry name" value="Metal-dep_hydrolase_composite"/>
</dbReference>
<evidence type="ECO:0000256" key="1">
    <source>
        <dbReference type="ARBA" id="ARBA00001947"/>
    </source>
</evidence>
<dbReference type="RefSeq" id="WP_036874795.1">
    <property type="nucleotide sequence ID" value="NZ_JRNN01000095.1"/>
</dbReference>
<dbReference type="NCBIfam" id="NF006688">
    <property type="entry name" value="PRK09236.1"/>
    <property type="match status" value="1"/>
</dbReference>
<dbReference type="PANTHER" id="PTHR43668">
    <property type="entry name" value="ALLANTOINASE"/>
    <property type="match status" value="1"/>
</dbReference>
<dbReference type="PROSITE" id="PS00483">
    <property type="entry name" value="DIHYDROOROTASE_2"/>
    <property type="match status" value="1"/>
</dbReference>
<evidence type="ECO:0000313" key="8">
    <source>
        <dbReference type="Proteomes" id="UP000029556"/>
    </source>
</evidence>
<evidence type="ECO:0000256" key="3">
    <source>
        <dbReference type="ARBA" id="ARBA00010286"/>
    </source>
</evidence>
<dbReference type="InterPro" id="IPR002195">
    <property type="entry name" value="Dihydroorotase_CS"/>
</dbReference>
<proteinExistence type="inferred from homology"/>
<dbReference type="GO" id="GO:0006145">
    <property type="term" value="P:purine nucleobase catabolic process"/>
    <property type="evidence" value="ECO:0007669"/>
    <property type="project" value="TreeGrafter"/>
</dbReference>
<dbReference type="Gene3D" id="3.20.20.140">
    <property type="entry name" value="Metal-dependent hydrolases"/>
    <property type="match status" value="1"/>
</dbReference>
<evidence type="ECO:0000313" key="7">
    <source>
        <dbReference type="EMBL" id="KGF33146.1"/>
    </source>
</evidence>
<sequence>MTIAIYGGTIVNEGRAFEGSVLIKDDRITEIIEGKNAPCGHYDKQVDATGCFVLPGIIDEHVHFREPGLTAKADIDSESRAAAYGGVTSFFDMPNTVPQTTSLETLLAKHELGMQHSHVNYTFIFGATNQNADLIPTLNPHHVPAIKLFMGASTGNMLVDRRETLEQIFRTCPFPIIAHCEDSTLINANMQAYKQRLGEQVDISLHPFIRSEAACYKSTALAVALAKKYGTRLHVAHLTTAKELTFFGSDDNITAEAVIPHLMFYDDDYKTLKSLIKCNPAIKTKADREALRRALTTGEIYTVATDHAPHLLPDKQGGACTAASGMPMVQFSLPTMLELVDAGVLTIERLVTLMCHHPALLFDVNERGFLRENYKADITIVKPNTPWTVTESVIQSKCKWSPMTGHTYQWKVMQTFCNGHLVYDNGVFDEDYRGEALCFRR</sequence>
<dbReference type="GO" id="GO:0046872">
    <property type="term" value="F:metal ion binding"/>
    <property type="evidence" value="ECO:0007669"/>
    <property type="project" value="UniProtKB-KW"/>
</dbReference>
<dbReference type="InterPro" id="IPR006680">
    <property type="entry name" value="Amidohydro-rel"/>
</dbReference>
<evidence type="ECO:0000259" key="6">
    <source>
        <dbReference type="Pfam" id="PF01979"/>
    </source>
</evidence>
<dbReference type="AlphaFoldDB" id="A0A095ZFK2"/>
<dbReference type="EMBL" id="JRNN01000095">
    <property type="protein sequence ID" value="KGF33146.1"/>
    <property type="molecule type" value="Genomic_DNA"/>
</dbReference>
<dbReference type="GO" id="GO:0005737">
    <property type="term" value="C:cytoplasm"/>
    <property type="evidence" value="ECO:0007669"/>
    <property type="project" value="TreeGrafter"/>
</dbReference>
<reference evidence="7 8" key="1">
    <citation type="submission" date="2014-07" db="EMBL/GenBank/DDBJ databases">
        <authorList>
            <person name="McCorrison J."/>
            <person name="Sanka R."/>
            <person name="Torralba M."/>
            <person name="Gillis M."/>
            <person name="Haft D.H."/>
            <person name="Methe B."/>
            <person name="Sutton G."/>
            <person name="Nelson K.E."/>
        </authorList>
    </citation>
    <scope>NUCLEOTIDE SEQUENCE [LARGE SCALE GENOMIC DNA]</scope>
    <source>
        <strain evidence="7 8">DNF00853</strain>
    </source>
</reference>
<dbReference type="Proteomes" id="UP000029556">
    <property type="component" value="Unassembled WGS sequence"/>
</dbReference>
<dbReference type="PANTHER" id="PTHR43668:SF4">
    <property type="entry name" value="ALLANTOINASE"/>
    <property type="match status" value="1"/>
</dbReference>
<evidence type="ECO:0000256" key="5">
    <source>
        <dbReference type="ARBA" id="ARBA00022801"/>
    </source>
</evidence>
<feature type="domain" description="Amidohydrolase-related" evidence="6">
    <location>
        <begin position="52"/>
        <end position="422"/>
    </location>
</feature>
<protein>
    <submittedName>
        <fullName evidence="7">Dihydroorotase</fullName>
        <ecNumber evidence="7">3.5.2.3</ecNumber>
    </submittedName>
</protein>
<dbReference type="SUPFAM" id="SSF51556">
    <property type="entry name" value="Metallo-dependent hydrolases"/>
    <property type="match status" value="1"/>
</dbReference>
<name>A0A095ZFK2_9BACT</name>
<dbReference type="InterPro" id="IPR032466">
    <property type="entry name" value="Metal_Hydrolase"/>
</dbReference>
<organism evidence="7 8">
    <name type="scientific">Hoylesella buccalis DNF00853</name>
    <dbReference type="NCBI Taxonomy" id="1401074"/>
    <lineage>
        <taxon>Bacteria</taxon>
        <taxon>Pseudomonadati</taxon>
        <taxon>Bacteroidota</taxon>
        <taxon>Bacteroidia</taxon>
        <taxon>Bacteroidales</taxon>
        <taxon>Prevotellaceae</taxon>
        <taxon>Hoylesella</taxon>
    </lineage>
</organism>
<dbReference type="InterPro" id="IPR050138">
    <property type="entry name" value="DHOase/Allantoinase_Hydrolase"/>
</dbReference>
<dbReference type="OrthoDB" id="9765462at2"/>
<dbReference type="SUPFAM" id="SSF51338">
    <property type="entry name" value="Composite domain of metallo-dependent hydrolases"/>
    <property type="match status" value="1"/>
</dbReference>
<comment type="caution">
    <text evidence="7">The sequence shown here is derived from an EMBL/GenBank/DDBJ whole genome shotgun (WGS) entry which is preliminary data.</text>
</comment>
<evidence type="ECO:0000256" key="4">
    <source>
        <dbReference type="ARBA" id="ARBA00022723"/>
    </source>
</evidence>
<dbReference type="GO" id="GO:0004151">
    <property type="term" value="F:dihydroorotase activity"/>
    <property type="evidence" value="ECO:0007669"/>
    <property type="project" value="UniProtKB-EC"/>
</dbReference>
<comment type="function">
    <text evidence="2">Catalyzes the reversible cyclization of carbamoyl aspartate to dihydroorotate.</text>
</comment>
<dbReference type="Pfam" id="PF01979">
    <property type="entry name" value="Amidohydro_1"/>
    <property type="match status" value="1"/>
</dbReference>
<keyword evidence="5 7" id="KW-0378">Hydrolase</keyword>
<gene>
    <name evidence="7" type="ORF">HMPREF2137_12055</name>
</gene>